<dbReference type="NCBIfam" id="TIGR00254">
    <property type="entry name" value="GGDEF"/>
    <property type="match status" value="1"/>
</dbReference>
<dbReference type="PANTHER" id="PTHR45138:SF9">
    <property type="entry name" value="DIGUANYLATE CYCLASE DGCM-RELATED"/>
    <property type="match status" value="1"/>
</dbReference>
<dbReference type="GO" id="GO:1902201">
    <property type="term" value="P:negative regulation of bacterial-type flagellum-dependent cell motility"/>
    <property type="evidence" value="ECO:0007669"/>
    <property type="project" value="TreeGrafter"/>
</dbReference>
<accession>A0A377Q605</accession>
<comment type="catalytic activity">
    <reaction evidence="2">
        <text>2 GTP = 3',3'-c-di-GMP + 2 diphosphate</text>
        <dbReference type="Rhea" id="RHEA:24898"/>
        <dbReference type="ChEBI" id="CHEBI:33019"/>
        <dbReference type="ChEBI" id="CHEBI:37565"/>
        <dbReference type="ChEBI" id="CHEBI:58805"/>
        <dbReference type="EC" id="2.7.7.65"/>
    </reaction>
</comment>
<feature type="domain" description="GGDEF" evidence="4">
    <location>
        <begin position="308"/>
        <end position="438"/>
    </location>
</feature>
<dbReference type="RefSeq" id="WP_115226525.1">
    <property type="nucleotide sequence ID" value="NZ_CAWOLO010000026.1"/>
</dbReference>
<evidence type="ECO:0000256" key="2">
    <source>
        <dbReference type="ARBA" id="ARBA00034247"/>
    </source>
</evidence>
<dbReference type="InterPro" id="IPR029787">
    <property type="entry name" value="Nucleotide_cyclase"/>
</dbReference>
<organism evidence="5 7">
    <name type="scientific">Iodobacter fluviatilis</name>
    <dbReference type="NCBI Taxonomy" id="537"/>
    <lineage>
        <taxon>Bacteria</taxon>
        <taxon>Pseudomonadati</taxon>
        <taxon>Pseudomonadota</taxon>
        <taxon>Betaproteobacteria</taxon>
        <taxon>Neisseriales</taxon>
        <taxon>Chitinibacteraceae</taxon>
        <taxon>Iodobacter</taxon>
    </lineage>
</organism>
<name>A0A377Q605_9NEIS</name>
<keyword evidence="5" id="KW-0548">Nucleotidyltransferase</keyword>
<dbReference type="PANTHER" id="PTHR45138">
    <property type="entry name" value="REGULATORY COMPONENTS OF SENSORY TRANSDUCTION SYSTEM"/>
    <property type="match status" value="1"/>
</dbReference>
<dbReference type="FunFam" id="3.30.70.270:FF:000001">
    <property type="entry name" value="Diguanylate cyclase domain protein"/>
    <property type="match status" value="1"/>
</dbReference>
<keyword evidence="5" id="KW-0808">Transferase</keyword>
<evidence type="ECO:0000313" key="5">
    <source>
        <dbReference type="EMBL" id="STQ90150.1"/>
    </source>
</evidence>
<dbReference type="InterPro" id="IPR050469">
    <property type="entry name" value="Diguanylate_Cyclase"/>
</dbReference>
<dbReference type="Gene3D" id="3.30.70.270">
    <property type="match status" value="1"/>
</dbReference>
<protein>
    <recommendedName>
        <fullName evidence="1">diguanylate cyclase</fullName>
        <ecNumber evidence="1">2.7.7.65</ecNumber>
    </recommendedName>
</protein>
<keyword evidence="3" id="KW-0472">Membrane</keyword>
<keyword evidence="3" id="KW-1133">Transmembrane helix</keyword>
<dbReference type="Proteomes" id="UP000295794">
    <property type="component" value="Unassembled WGS sequence"/>
</dbReference>
<feature type="transmembrane region" description="Helical" evidence="3">
    <location>
        <begin position="12"/>
        <end position="33"/>
    </location>
</feature>
<dbReference type="SUPFAM" id="SSF55073">
    <property type="entry name" value="Nucleotide cyclase"/>
    <property type="match status" value="1"/>
</dbReference>
<evidence type="ECO:0000256" key="3">
    <source>
        <dbReference type="SAM" id="Phobius"/>
    </source>
</evidence>
<dbReference type="SMART" id="SM00267">
    <property type="entry name" value="GGDEF"/>
    <property type="match status" value="1"/>
</dbReference>
<sequence>MLTKKKLRGREAIQYIHLSLSFLIICTVGLLFWQHYGMNNFLRLDPLNFHKVKANDDREDNQLGRSIAKLTTTPDYWRLDCQLNPGHRVPYCSIDLDLSQGNHGIDISKYDKLTIHYRYQEVQEQIVLLLINFNPDYSTSNDYRSHKFNQAFLPGAIGWSTNSLVGNQFNVASWWITDKKIPPKWTHNEFSNIREIRLTTGRHLPHANRQIDLAYIELSGKYINKDTLQLLLLLAWGGSAALWLAIELRRAICALQRSSERQQHLENAQKKLQEINSLLAERNMHDPLTLALNREGLNILLSNILPQAQLSIIFIDIDYFKKINDTYGHGIGDQVLCQLVEQVQQRIRPNDKLIRLGGEEFILLCQGSGLTQAVKLAEKLRIWLYSNQAWPAGITFSCSFGVSERQNNELFEQALHRADKALYRAKTSGRNRVEIAEEANQQNIN</sequence>
<dbReference type="EMBL" id="UGHR01000001">
    <property type="protein sequence ID" value="STQ90150.1"/>
    <property type="molecule type" value="Genomic_DNA"/>
</dbReference>
<dbReference type="Proteomes" id="UP000255108">
    <property type="component" value="Unassembled WGS sequence"/>
</dbReference>
<dbReference type="EMBL" id="SMBT01000026">
    <property type="protein sequence ID" value="TCU81173.1"/>
    <property type="molecule type" value="Genomic_DNA"/>
</dbReference>
<reference evidence="6 8" key="2">
    <citation type="submission" date="2019-03" db="EMBL/GenBank/DDBJ databases">
        <title>Genomic Encyclopedia of Type Strains, Phase IV (KMG-IV): sequencing the most valuable type-strain genomes for metagenomic binning, comparative biology and taxonomic classification.</title>
        <authorList>
            <person name="Goeker M."/>
        </authorList>
    </citation>
    <scope>NUCLEOTIDE SEQUENCE [LARGE SCALE GENOMIC DNA]</scope>
    <source>
        <strain evidence="6 8">DSM 3764</strain>
    </source>
</reference>
<dbReference type="GO" id="GO:0052621">
    <property type="term" value="F:diguanylate cyclase activity"/>
    <property type="evidence" value="ECO:0007669"/>
    <property type="project" value="UniProtKB-EC"/>
</dbReference>
<evidence type="ECO:0000313" key="6">
    <source>
        <dbReference type="EMBL" id="TCU81173.1"/>
    </source>
</evidence>
<dbReference type="AlphaFoldDB" id="A0A377Q605"/>
<dbReference type="PROSITE" id="PS50887">
    <property type="entry name" value="GGDEF"/>
    <property type="match status" value="1"/>
</dbReference>
<dbReference type="CDD" id="cd01949">
    <property type="entry name" value="GGDEF"/>
    <property type="match status" value="1"/>
</dbReference>
<evidence type="ECO:0000313" key="8">
    <source>
        <dbReference type="Proteomes" id="UP000295794"/>
    </source>
</evidence>
<evidence type="ECO:0000259" key="4">
    <source>
        <dbReference type="PROSITE" id="PS50887"/>
    </source>
</evidence>
<evidence type="ECO:0000313" key="7">
    <source>
        <dbReference type="Proteomes" id="UP000255108"/>
    </source>
</evidence>
<evidence type="ECO:0000256" key="1">
    <source>
        <dbReference type="ARBA" id="ARBA00012528"/>
    </source>
</evidence>
<keyword evidence="3" id="KW-0812">Transmembrane</keyword>
<dbReference type="InterPro" id="IPR000160">
    <property type="entry name" value="GGDEF_dom"/>
</dbReference>
<gene>
    <name evidence="5" type="primary">ydaM_2</name>
    <name evidence="6" type="ORF">EV682_1264</name>
    <name evidence="5" type="ORF">NCTC11159_01212</name>
</gene>
<proteinExistence type="predicted"/>
<reference evidence="5 7" key="1">
    <citation type="submission" date="2018-06" db="EMBL/GenBank/DDBJ databases">
        <authorList>
            <consortium name="Pathogen Informatics"/>
            <person name="Doyle S."/>
        </authorList>
    </citation>
    <scope>NUCLEOTIDE SEQUENCE [LARGE SCALE GENOMIC DNA]</scope>
    <source>
        <strain evidence="5 7">NCTC11159</strain>
    </source>
</reference>
<dbReference type="InterPro" id="IPR043128">
    <property type="entry name" value="Rev_trsase/Diguanyl_cyclase"/>
</dbReference>
<dbReference type="GO" id="GO:0043709">
    <property type="term" value="P:cell adhesion involved in single-species biofilm formation"/>
    <property type="evidence" value="ECO:0007669"/>
    <property type="project" value="TreeGrafter"/>
</dbReference>
<dbReference type="Pfam" id="PF00990">
    <property type="entry name" value="GGDEF"/>
    <property type="match status" value="1"/>
</dbReference>
<dbReference type="OrthoDB" id="9813903at2"/>
<dbReference type="GO" id="GO:0005886">
    <property type="term" value="C:plasma membrane"/>
    <property type="evidence" value="ECO:0007669"/>
    <property type="project" value="TreeGrafter"/>
</dbReference>
<keyword evidence="8" id="KW-1185">Reference proteome</keyword>
<dbReference type="EC" id="2.7.7.65" evidence="1"/>